<feature type="signal peptide" evidence="1">
    <location>
        <begin position="1"/>
        <end position="19"/>
    </location>
</feature>
<dbReference type="EMBL" id="GFDL01001866">
    <property type="protein sequence ID" value="JAV33179.1"/>
    <property type="molecule type" value="Transcribed_RNA"/>
</dbReference>
<reference evidence="2" key="1">
    <citation type="submission" date="2017-01" db="EMBL/GenBank/DDBJ databases">
        <title>A deep insight into the sialotranscriptome of adult male and female Cluex tarsalis mosquitoes.</title>
        <authorList>
            <person name="Ribeiro J.M."/>
            <person name="Moreira F."/>
            <person name="Bernard K.A."/>
            <person name="Calvo E."/>
        </authorList>
    </citation>
    <scope>NUCLEOTIDE SEQUENCE</scope>
    <source>
        <strain evidence="2">Kern County</strain>
        <tissue evidence="2">Salivary glands</tissue>
    </source>
</reference>
<organism evidence="2">
    <name type="scientific">Culex tarsalis</name>
    <name type="common">Encephalitis mosquito</name>
    <dbReference type="NCBI Taxonomy" id="7177"/>
    <lineage>
        <taxon>Eukaryota</taxon>
        <taxon>Metazoa</taxon>
        <taxon>Ecdysozoa</taxon>
        <taxon>Arthropoda</taxon>
        <taxon>Hexapoda</taxon>
        <taxon>Insecta</taxon>
        <taxon>Pterygota</taxon>
        <taxon>Neoptera</taxon>
        <taxon>Endopterygota</taxon>
        <taxon>Diptera</taxon>
        <taxon>Nematocera</taxon>
        <taxon>Culicoidea</taxon>
        <taxon>Culicidae</taxon>
        <taxon>Culicinae</taxon>
        <taxon>Culicini</taxon>
        <taxon>Culex</taxon>
        <taxon>Culex</taxon>
    </lineage>
</organism>
<proteinExistence type="predicted"/>
<dbReference type="AlphaFoldDB" id="A0A1Q3G051"/>
<accession>A0A1Q3G051</accession>
<name>A0A1Q3G051_CULTA</name>
<keyword evidence="1" id="KW-0732">Signal</keyword>
<evidence type="ECO:0000313" key="2">
    <source>
        <dbReference type="EMBL" id="JAV33179.1"/>
    </source>
</evidence>
<protein>
    <submittedName>
        <fullName evidence="2">Putative conserved secreted protein</fullName>
    </submittedName>
</protein>
<sequence length="252" mass="29041">MQCTAVLLVLTLSLHPSASDDNSDIPHFPYGYSKCQNPGVGGLHCSDFDLAISEQDVQHNMCKCRCGDLTPLVVDDLFKSSANCVRIKAEGDTKNPGGYLFTLDNFDTVKHHVYHDLWFKKNKNTHRALSGSFWRIYYPWVNASATADNIPYAVQNILTTQFLTAMRNVYKKNWNEVQTVPKLNQKGMWKFNSRKRNGKTQWSLQNQQTNEYLIMHATDVAEQGWQGRILTHNKKKWDGFPEGEWFFIHPCY</sequence>
<evidence type="ECO:0000256" key="1">
    <source>
        <dbReference type="SAM" id="SignalP"/>
    </source>
</evidence>
<feature type="chain" id="PRO_5012026776" evidence="1">
    <location>
        <begin position="20"/>
        <end position="252"/>
    </location>
</feature>